<dbReference type="Gene3D" id="2.60.40.10">
    <property type="entry name" value="Immunoglobulins"/>
    <property type="match status" value="2"/>
</dbReference>
<dbReference type="SUPFAM" id="SSF48726">
    <property type="entry name" value="Immunoglobulin"/>
    <property type="match status" value="2"/>
</dbReference>
<dbReference type="PANTHER" id="PTHR11481">
    <property type="entry name" value="IMMUNOGLOBULIN FC RECEPTOR"/>
    <property type="match status" value="1"/>
</dbReference>
<keyword evidence="3" id="KW-0812">Transmembrane</keyword>
<evidence type="ECO:0000313" key="5">
    <source>
        <dbReference type="Ensembl" id="ENSATEP00000052965.2"/>
    </source>
</evidence>
<dbReference type="AlphaFoldDB" id="A0A7N6ARY9"/>
<reference evidence="5" key="2">
    <citation type="submission" date="2025-08" db="UniProtKB">
        <authorList>
            <consortium name="Ensembl"/>
        </authorList>
    </citation>
    <scope>IDENTIFICATION</scope>
</reference>
<dbReference type="PROSITE" id="PS50835">
    <property type="entry name" value="IG_LIKE"/>
    <property type="match status" value="1"/>
</dbReference>
<evidence type="ECO:0000259" key="4">
    <source>
        <dbReference type="PROSITE" id="PS50835"/>
    </source>
</evidence>
<dbReference type="InterPro" id="IPR036179">
    <property type="entry name" value="Ig-like_dom_sf"/>
</dbReference>
<dbReference type="GO" id="GO:0004888">
    <property type="term" value="F:transmembrane signaling receptor activity"/>
    <property type="evidence" value="ECO:0007669"/>
    <property type="project" value="TreeGrafter"/>
</dbReference>
<feature type="transmembrane region" description="Helical" evidence="3">
    <location>
        <begin position="260"/>
        <end position="285"/>
    </location>
</feature>
<dbReference type="GO" id="GO:0009897">
    <property type="term" value="C:external side of plasma membrane"/>
    <property type="evidence" value="ECO:0007669"/>
    <property type="project" value="TreeGrafter"/>
</dbReference>
<name>A0A7N6ARY9_ANATE</name>
<keyword evidence="3" id="KW-1133">Transmembrane helix</keyword>
<evidence type="ECO:0000256" key="1">
    <source>
        <dbReference type="ARBA" id="ARBA00022729"/>
    </source>
</evidence>
<gene>
    <name evidence="5" type="primary">TIMD4</name>
</gene>
<accession>A0A7N6ARY9</accession>
<dbReference type="InterPro" id="IPR003599">
    <property type="entry name" value="Ig_sub"/>
</dbReference>
<keyword evidence="6" id="KW-1185">Reference proteome</keyword>
<dbReference type="InterPro" id="IPR050488">
    <property type="entry name" value="Ig_Fc_receptor"/>
</dbReference>
<dbReference type="GO" id="GO:0006955">
    <property type="term" value="P:immune response"/>
    <property type="evidence" value="ECO:0007669"/>
    <property type="project" value="TreeGrafter"/>
</dbReference>
<proteinExistence type="predicted"/>
<dbReference type="Proteomes" id="UP000265040">
    <property type="component" value="Chromosome 18"/>
</dbReference>
<evidence type="ECO:0000256" key="2">
    <source>
        <dbReference type="ARBA" id="ARBA00023157"/>
    </source>
</evidence>
<keyword evidence="3" id="KW-0472">Membrane</keyword>
<reference evidence="5" key="3">
    <citation type="submission" date="2025-09" db="UniProtKB">
        <authorList>
            <consortium name="Ensembl"/>
        </authorList>
    </citation>
    <scope>IDENTIFICATION</scope>
</reference>
<dbReference type="Pfam" id="PF13927">
    <property type="entry name" value="Ig_3"/>
    <property type="match status" value="1"/>
</dbReference>
<dbReference type="PANTHER" id="PTHR11481:SF64">
    <property type="entry name" value="FC RECEPTOR-LIKE PROTEIN 4"/>
    <property type="match status" value="1"/>
</dbReference>
<protein>
    <recommendedName>
        <fullName evidence="4">Ig-like domain-containing protein</fullName>
    </recommendedName>
</protein>
<dbReference type="GeneTree" id="ENSGT00940000163711"/>
<dbReference type="InterPro" id="IPR013783">
    <property type="entry name" value="Ig-like_fold"/>
</dbReference>
<keyword evidence="1" id="KW-0732">Signal</keyword>
<organism evidence="5 6">
    <name type="scientific">Anabas testudineus</name>
    <name type="common">Climbing perch</name>
    <name type="synonym">Anthias testudineus</name>
    <dbReference type="NCBI Taxonomy" id="64144"/>
    <lineage>
        <taxon>Eukaryota</taxon>
        <taxon>Metazoa</taxon>
        <taxon>Chordata</taxon>
        <taxon>Craniata</taxon>
        <taxon>Vertebrata</taxon>
        <taxon>Euteleostomi</taxon>
        <taxon>Actinopterygii</taxon>
        <taxon>Neopterygii</taxon>
        <taxon>Teleostei</taxon>
        <taxon>Neoteleostei</taxon>
        <taxon>Acanthomorphata</taxon>
        <taxon>Anabantaria</taxon>
        <taxon>Anabantiformes</taxon>
        <taxon>Anabantoidei</taxon>
        <taxon>Anabantidae</taxon>
        <taxon>Anabas</taxon>
    </lineage>
</organism>
<dbReference type="InterPro" id="IPR007110">
    <property type="entry name" value="Ig-like_dom"/>
</dbReference>
<feature type="domain" description="Ig-like" evidence="4">
    <location>
        <begin position="130"/>
        <end position="210"/>
    </location>
</feature>
<reference evidence="5" key="1">
    <citation type="submission" date="2021-04" db="EMBL/GenBank/DDBJ databases">
        <authorList>
            <consortium name="Wellcome Sanger Institute Data Sharing"/>
        </authorList>
    </citation>
    <scope>NUCLEOTIDE SEQUENCE [LARGE SCALE GENOMIC DNA]</scope>
</reference>
<evidence type="ECO:0000256" key="3">
    <source>
        <dbReference type="SAM" id="Phobius"/>
    </source>
</evidence>
<sequence>MSKCCCQEQCKNWEGCVRQGIKKGFMYNSNDQQFLILNSTVRLTVSPNSSQVFKEESVSLSCEEDDSSAGWTLRRNTTKRQMTQCGDGWGEPAGSSCNINDIFPLDSGVYWCESREGSTSSIINITVSGGSVILQSPVLPVMEGHDVTLHCQTKSPPSKLPADFYKDGSLIRTEPTGHMTIHHVTKSDEGLYKCHISSHGESPPSWISVTEKPSTPPSSSLTTILPTKDLYPTSALTLLTSVNPVTSTIPVTPASIPPELVFSLVLHLVVFCPYFISTLLMVSLYRHRPTENHLPVSMVMTSPTQNEQGLEDDYDDVTELIHCDQCVLLLQ</sequence>
<dbReference type="GO" id="GO:0007166">
    <property type="term" value="P:cell surface receptor signaling pathway"/>
    <property type="evidence" value="ECO:0007669"/>
    <property type="project" value="TreeGrafter"/>
</dbReference>
<keyword evidence="2" id="KW-1015">Disulfide bond</keyword>
<dbReference type="Ensembl" id="ENSATET00000048957.2">
    <property type="protein sequence ID" value="ENSATEP00000052965.2"/>
    <property type="gene ID" value="ENSATEG00000033364.1"/>
</dbReference>
<dbReference type="SMART" id="SM00409">
    <property type="entry name" value="IG"/>
    <property type="match status" value="2"/>
</dbReference>
<evidence type="ECO:0000313" key="6">
    <source>
        <dbReference type="Proteomes" id="UP000265040"/>
    </source>
</evidence>